<dbReference type="GO" id="GO:0005634">
    <property type="term" value="C:nucleus"/>
    <property type="evidence" value="ECO:0007669"/>
    <property type="project" value="UniProtKB-SubCell"/>
</dbReference>
<dbReference type="InterPro" id="IPR052035">
    <property type="entry name" value="ZnF_BED_domain_contain"/>
</dbReference>
<reference evidence="7" key="1">
    <citation type="submission" date="2021-06" db="EMBL/GenBank/DDBJ databases">
        <authorList>
            <person name="Kallberg Y."/>
            <person name="Tangrot J."/>
            <person name="Rosling A."/>
        </authorList>
    </citation>
    <scope>NUCLEOTIDE SEQUENCE</scope>
    <source>
        <strain evidence="7">UK204</strain>
    </source>
</reference>
<keyword evidence="4" id="KW-0862">Zinc</keyword>
<proteinExistence type="predicted"/>
<dbReference type="AlphaFoldDB" id="A0A9N9IMM1"/>
<keyword evidence="5" id="KW-0539">Nucleus</keyword>
<dbReference type="InterPro" id="IPR008906">
    <property type="entry name" value="HATC_C_dom"/>
</dbReference>
<evidence type="ECO:0000259" key="6">
    <source>
        <dbReference type="Pfam" id="PF05699"/>
    </source>
</evidence>
<dbReference type="GO" id="GO:0008270">
    <property type="term" value="F:zinc ion binding"/>
    <property type="evidence" value="ECO:0007669"/>
    <property type="project" value="UniProtKB-KW"/>
</dbReference>
<evidence type="ECO:0000256" key="1">
    <source>
        <dbReference type="ARBA" id="ARBA00004123"/>
    </source>
</evidence>
<keyword evidence="2" id="KW-0479">Metal-binding</keyword>
<dbReference type="Proteomes" id="UP000789570">
    <property type="component" value="Unassembled WGS sequence"/>
</dbReference>
<organism evidence="7 8">
    <name type="scientific">Funneliformis caledonium</name>
    <dbReference type="NCBI Taxonomy" id="1117310"/>
    <lineage>
        <taxon>Eukaryota</taxon>
        <taxon>Fungi</taxon>
        <taxon>Fungi incertae sedis</taxon>
        <taxon>Mucoromycota</taxon>
        <taxon>Glomeromycotina</taxon>
        <taxon>Glomeromycetes</taxon>
        <taxon>Glomerales</taxon>
        <taxon>Glomeraceae</taxon>
        <taxon>Funneliformis</taxon>
    </lineage>
</organism>
<comment type="caution">
    <text evidence="7">The sequence shown here is derived from an EMBL/GenBank/DDBJ whole genome shotgun (WGS) entry which is preliminary data.</text>
</comment>
<evidence type="ECO:0000256" key="2">
    <source>
        <dbReference type="ARBA" id="ARBA00022723"/>
    </source>
</evidence>
<protein>
    <submittedName>
        <fullName evidence="7">2577_t:CDS:1</fullName>
    </submittedName>
</protein>
<evidence type="ECO:0000256" key="5">
    <source>
        <dbReference type="ARBA" id="ARBA00023242"/>
    </source>
</evidence>
<name>A0A9N9IMM1_9GLOM</name>
<gene>
    <name evidence="7" type="ORF">FCALED_LOCUS15800</name>
</gene>
<dbReference type="Pfam" id="PF05699">
    <property type="entry name" value="Dimer_Tnp_hAT"/>
    <property type="match status" value="1"/>
</dbReference>
<accession>A0A9N9IMM1</accession>
<keyword evidence="3" id="KW-0863">Zinc-finger</keyword>
<comment type="subcellular location">
    <subcellularLocation>
        <location evidence="1">Nucleus</location>
    </subcellularLocation>
</comment>
<evidence type="ECO:0000313" key="8">
    <source>
        <dbReference type="Proteomes" id="UP000789570"/>
    </source>
</evidence>
<keyword evidence="8" id="KW-1185">Reference proteome</keyword>
<feature type="non-terminal residue" evidence="7">
    <location>
        <position position="1"/>
    </location>
</feature>
<dbReference type="InterPro" id="IPR012337">
    <property type="entry name" value="RNaseH-like_sf"/>
</dbReference>
<dbReference type="EMBL" id="CAJVPQ010015769">
    <property type="protein sequence ID" value="CAG8743630.1"/>
    <property type="molecule type" value="Genomic_DNA"/>
</dbReference>
<evidence type="ECO:0000313" key="7">
    <source>
        <dbReference type="EMBL" id="CAG8743630.1"/>
    </source>
</evidence>
<evidence type="ECO:0000256" key="3">
    <source>
        <dbReference type="ARBA" id="ARBA00022771"/>
    </source>
</evidence>
<dbReference type="GO" id="GO:0046983">
    <property type="term" value="F:protein dimerization activity"/>
    <property type="evidence" value="ECO:0007669"/>
    <property type="project" value="InterPro"/>
</dbReference>
<feature type="non-terminal residue" evidence="7">
    <location>
        <position position="63"/>
    </location>
</feature>
<evidence type="ECO:0000256" key="4">
    <source>
        <dbReference type="ARBA" id="ARBA00022833"/>
    </source>
</evidence>
<dbReference type="PANTHER" id="PTHR46481:SF10">
    <property type="entry name" value="ZINC FINGER BED DOMAIN-CONTAINING PROTEIN 39"/>
    <property type="match status" value="1"/>
</dbReference>
<dbReference type="OrthoDB" id="2442905at2759"/>
<dbReference type="PANTHER" id="PTHR46481">
    <property type="entry name" value="ZINC FINGER BED DOMAIN-CONTAINING PROTEIN 4"/>
    <property type="match status" value="1"/>
</dbReference>
<sequence length="63" mass="7327">HEKDYPILSQIAKDYLSIQAMLVLSERAFLISGLAVSKVRNRLNPETARAIIYMKHWISEKRI</sequence>
<dbReference type="SUPFAM" id="SSF53098">
    <property type="entry name" value="Ribonuclease H-like"/>
    <property type="match status" value="1"/>
</dbReference>
<feature type="domain" description="HAT C-terminal dimerisation" evidence="6">
    <location>
        <begin position="1"/>
        <end position="58"/>
    </location>
</feature>